<dbReference type="InterPro" id="IPR011043">
    <property type="entry name" value="Gal_Oxase/kelch_b-propeller"/>
</dbReference>
<evidence type="ECO:0000256" key="1">
    <source>
        <dbReference type="SAM" id="MobiDB-lite"/>
    </source>
</evidence>
<evidence type="ECO:0000313" key="4">
    <source>
        <dbReference type="Proteomes" id="UP000604825"/>
    </source>
</evidence>
<dbReference type="Pfam" id="PF24750">
    <property type="entry name" value="b-prop_At3g26010-like"/>
    <property type="match status" value="1"/>
</dbReference>
<dbReference type="InterPro" id="IPR036047">
    <property type="entry name" value="F-box-like_dom_sf"/>
</dbReference>
<organism evidence="3 4">
    <name type="scientific">Miscanthus lutarioriparius</name>
    <dbReference type="NCBI Taxonomy" id="422564"/>
    <lineage>
        <taxon>Eukaryota</taxon>
        <taxon>Viridiplantae</taxon>
        <taxon>Streptophyta</taxon>
        <taxon>Embryophyta</taxon>
        <taxon>Tracheophyta</taxon>
        <taxon>Spermatophyta</taxon>
        <taxon>Magnoliopsida</taxon>
        <taxon>Liliopsida</taxon>
        <taxon>Poales</taxon>
        <taxon>Poaceae</taxon>
        <taxon>PACMAD clade</taxon>
        <taxon>Panicoideae</taxon>
        <taxon>Andropogonodae</taxon>
        <taxon>Andropogoneae</taxon>
        <taxon>Saccharinae</taxon>
        <taxon>Miscanthus</taxon>
    </lineage>
</organism>
<reference evidence="3" key="1">
    <citation type="submission" date="2020-10" db="EMBL/GenBank/DDBJ databases">
        <authorList>
            <person name="Han B."/>
            <person name="Lu T."/>
            <person name="Zhao Q."/>
            <person name="Huang X."/>
            <person name="Zhao Y."/>
        </authorList>
    </citation>
    <scope>NUCLEOTIDE SEQUENCE</scope>
</reference>
<dbReference type="InterPro" id="IPR055290">
    <property type="entry name" value="At3g26010-like"/>
</dbReference>
<gene>
    <name evidence="3" type="ORF">NCGR_LOCUS51080</name>
</gene>
<feature type="domain" description="F-box protein At3g26010-like beta-propeller" evidence="2">
    <location>
        <begin position="112"/>
        <end position="246"/>
    </location>
</feature>
<dbReference type="EMBL" id="CAJGYO010000014">
    <property type="protein sequence ID" value="CAD6267775.1"/>
    <property type="molecule type" value="Genomic_DNA"/>
</dbReference>
<dbReference type="Proteomes" id="UP000604825">
    <property type="component" value="Unassembled WGS sequence"/>
</dbReference>
<protein>
    <recommendedName>
        <fullName evidence="2">F-box protein At3g26010-like beta-propeller domain-containing protein</fullName>
    </recommendedName>
</protein>
<comment type="caution">
    <text evidence="3">The sequence shown here is derived from an EMBL/GenBank/DDBJ whole genome shotgun (WGS) entry which is preliminary data.</text>
</comment>
<accession>A0A811RCX4</accession>
<dbReference type="PANTHER" id="PTHR35546">
    <property type="entry name" value="F-BOX PROTEIN INTERACTION DOMAIN PROTEIN-RELATED"/>
    <property type="match status" value="1"/>
</dbReference>
<evidence type="ECO:0000313" key="3">
    <source>
        <dbReference type="EMBL" id="CAD6267775.1"/>
    </source>
</evidence>
<sequence length="257" mass="29136">MPGGSSSKKRSRRRRKRKRKPNPATQLTDDLLVDILSRVPYRSLCRFRRRLPQTLAGFFHPIPIAALDDGGSSDSESTPVRYYFTNVSGTGRPLVDPSFPFLPRRDRDVDLVDSCNGLLLCVSFTDTEEDEFDDLDSYLRYRCKYLVVNPATKEWVAVPDSSQSRMRSVRLGFDPTFSSHFYIFEFQLFVDDEDVACAGSHAQGVEIYSSETGVWCHKQTAWSSKITPQPGFKSVFVNGVLYVIATEWVIGGNLEDH</sequence>
<evidence type="ECO:0000259" key="2">
    <source>
        <dbReference type="Pfam" id="PF24750"/>
    </source>
</evidence>
<dbReference type="SUPFAM" id="SSF81383">
    <property type="entry name" value="F-box domain"/>
    <property type="match status" value="1"/>
</dbReference>
<keyword evidence="4" id="KW-1185">Reference proteome</keyword>
<name>A0A811RCX4_9POAL</name>
<dbReference type="InterPro" id="IPR056592">
    <property type="entry name" value="Beta-prop_At3g26010-like"/>
</dbReference>
<dbReference type="OrthoDB" id="581708at2759"/>
<proteinExistence type="predicted"/>
<dbReference type="AlphaFoldDB" id="A0A811RCX4"/>
<dbReference type="SUPFAM" id="SSF50965">
    <property type="entry name" value="Galactose oxidase, central domain"/>
    <property type="match status" value="1"/>
</dbReference>
<dbReference type="PANTHER" id="PTHR35546:SF105">
    <property type="entry name" value="OS05G0139200 PROTEIN"/>
    <property type="match status" value="1"/>
</dbReference>
<feature type="compositionally biased region" description="Basic residues" evidence="1">
    <location>
        <begin position="7"/>
        <end position="21"/>
    </location>
</feature>
<feature type="region of interest" description="Disordered" evidence="1">
    <location>
        <begin position="1"/>
        <end position="25"/>
    </location>
</feature>